<organism evidence="1 2">
    <name type="scientific">Lactobacillus helveticus CIRM-BIA 104</name>
    <dbReference type="NCBI Taxonomy" id="1226333"/>
    <lineage>
        <taxon>Bacteria</taxon>
        <taxon>Bacillati</taxon>
        <taxon>Bacillota</taxon>
        <taxon>Bacilli</taxon>
        <taxon>Lactobacillales</taxon>
        <taxon>Lactobacillaceae</taxon>
        <taxon>Lactobacillus</taxon>
    </lineage>
</organism>
<dbReference type="AlphaFoldDB" id="U6FCM2"/>
<dbReference type="EMBL" id="CBUL010000131">
    <property type="protein sequence ID" value="CDI60780.1"/>
    <property type="molecule type" value="Genomic_DNA"/>
</dbReference>
<dbReference type="HOGENOM" id="CLU_3433049_0_0_9"/>
<proteinExistence type="predicted"/>
<protein>
    <submittedName>
        <fullName evidence="1">Uncharacterized protein</fullName>
    </submittedName>
</protein>
<evidence type="ECO:0000313" key="1">
    <source>
        <dbReference type="EMBL" id="CDI60780.1"/>
    </source>
</evidence>
<reference evidence="1" key="1">
    <citation type="submission" date="2013-09" db="EMBL/GenBank/DDBJ databases">
        <title>Draft Genome Sequence of five Lactobacillus helveticus strains CIRM-BIA 101T, 103, 104, 951 and 953 isolated from milk product.</title>
        <authorList>
            <person name="Valence F."/>
            <person name="Chuat V."/>
            <person name="Ma L."/>
            <person name="Creno S."/>
            <person name="Falentin H."/>
            <person name="Lortal S."/>
            <person name="Bizet C."/>
            <person name="Clermont D."/>
            <person name="Loux V."/>
            <person name="Bouchier C."/>
            <person name="Cousin S."/>
        </authorList>
    </citation>
    <scope>NUCLEOTIDE SEQUENCE [LARGE SCALE GENOMIC DNA]</scope>
    <source>
        <strain evidence="1">CIRM-BIA 104</strain>
    </source>
</reference>
<dbReference type="Proteomes" id="UP000017247">
    <property type="component" value="Unassembled WGS sequence"/>
</dbReference>
<comment type="caution">
    <text evidence="1">The sequence shown here is derived from an EMBL/GenBank/DDBJ whole genome shotgun (WGS) entry which is preliminary data.</text>
</comment>
<evidence type="ECO:0000313" key="2">
    <source>
        <dbReference type="Proteomes" id="UP000017247"/>
    </source>
</evidence>
<accession>U6FCM2</accession>
<name>U6FCM2_LACHE</name>
<gene>
    <name evidence="1" type="ORF">LHCIRMBIA104_00468</name>
</gene>
<sequence length="16" mass="1700">MMATGGDALGMWMLTN</sequence>